<dbReference type="GeneID" id="18765441"/>
<feature type="region of interest" description="Disordered" evidence="1">
    <location>
        <begin position="139"/>
        <end position="183"/>
    </location>
</feature>
<dbReference type="Proteomes" id="UP000006753">
    <property type="component" value="Unassembled WGS sequence"/>
</dbReference>
<accession>K1WHK2</accession>
<proteinExistence type="predicted"/>
<feature type="compositionally biased region" description="Basic and acidic residues" evidence="1">
    <location>
        <begin position="165"/>
        <end position="181"/>
    </location>
</feature>
<feature type="compositionally biased region" description="Polar residues" evidence="1">
    <location>
        <begin position="141"/>
        <end position="164"/>
    </location>
</feature>
<dbReference type="HOGENOM" id="CLU_1343517_0_0_1"/>
<name>K1WHK2_MARBU</name>
<evidence type="ECO:0000256" key="1">
    <source>
        <dbReference type="SAM" id="MobiDB-lite"/>
    </source>
</evidence>
<dbReference type="InParanoid" id="K1WHK2"/>
<dbReference type="OrthoDB" id="10304045at2759"/>
<organism evidence="2 3">
    <name type="scientific">Marssonina brunnea f. sp. multigermtubi (strain MB_m1)</name>
    <name type="common">Marssonina leaf spot fungus</name>
    <dbReference type="NCBI Taxonomy" id="1072389"/>
    <lineage>
        <taxon>Eukaryota</taxon>
        <taxon>Fungi</taxon>
        <taxon>Dikarya</taxon>
        <taxon>Ascomycota</taxon>
        <taxon>Pezizomycotina</taxon>
        <taxon>Leotiomycetes</taxon>
        <taxon>Helotiales</taxon>
        <taxon>Drepanopezizaceae</taxon>
        <taxon>Drepanopeziza</taxon>
    </lineage>
</organism>
<evidence type="ECO:0000313" key="2">
    <source>
        <dbReference type="EMBL" id="EKD12331.1"/>
    </source>
</evidence>
<reference evidence="2 3" key="1">
    <citation type="journal article" date="2012" name="BMC Genomics">
        <title>Sequencing the genome of Marssonina brunnea reveals fungus-poplar co-evolution.</title>
        <authorList>
            <person name="Zhu S."/>
            <person name="Cao Y.-Z."/>
            <person name="Jiang C."/>
            <person name="Tan B.-Y."/>
            <person name="Wang Z."/>
            <person name="Feng S."/>
            <person name="Zhang L."/>
            <person name="Su X.-H."/>
            <person name="Brejova B."/>
            <person name="Vinar T."/>
            <person name="Xu M."/>
            <person name="Wang M.-X."/>
            <person name="Zhang S.-G."/>
            <person name="Huang M.-R."/>
            <person name="Wu R."/>
            <person name="Zhou Y."/>
        </authorList>
    </citation>
    <scope>NUCLEOTIDE SEQUENCE [LARGE SCALE GENOMIC DNA]</scope>
    <source>
        <strain evidence="2 3">MB_m1</strain>
    </source>
</reference>
<protein>
    <submittedName>
        <fullName evidence="2">Uncharacterized protein</fullName>
    </submittedName>
</protein>
<keyword evidence="3" id="KW-1185">Reference proteome</keyword>
<evidence type="ECO:0000313" key="3">
    <source>
        <dbReference type="Proteomes" id="UP000006753"/>
    </source>
</evidence>
<gene>
    <name evidence="2" type="ORF">MBM_09506</name>
</gene>
<dbReference type="EMBL" id="JH921459">
    <property type="protein sequence ID" value="EKD12331.1"/>
    <property type="molecule type" value="Genomic_DNA"/>
</dbReference>
<dbReference type="AlphaFoldDB" id="K1WHK2"/>
<dbReference type="KEGG" id="mbe:MBM_09506"/>
<sequence length="204" mass="22524">MAEPCAAYGGELELSDLVRQGMEYHHGYCNKIKEIEAVGDVVAKKEMLDSVTNNLLENLTNQDMALSPFLCGITELLIGQIGDAKDHSTLEHVEAALENFNQAIAASTLSGDIQVIGFLQTQAGNEILRLQHQAKQRKQRVLSSVGSASGVRSTLEKTPNTGQPKDSHAEEKPKPVKERLWKRIRHKVKRVLGDEDEKKSAARQ</sequence>